<dbReference type="PANTHER" id="PTHR31616:SF0">
    <property type="entry name" value="GLUCAN 1,4-ALPHA-GLUCOSIDASE"/>
    <property type="match status" value="1"/>
</dbReference>
<feature type="domain" description="GH15-like" evidence="2">
    <location>
        <begin position="241"/>
        <end position="541"/>
    </location>
</feature>
<evidence type="ECO:0000313" key="4">
    <source>
        <dbReference type="EMBL" id="MBB3936630.1"/>
    </source>
</evidence>
<gene>
    <name evidence="4" type="ORF">GGR05_002784</name>
</gene>
<feature type="region of interest" description="Disordered" evidence="1">
    <location>
        <begin position="1"/>
        <end position="20"/>
    </location>
</feature>
<dbReference type="RefSeq" id="WP_090962209.1">
    <property type="nucleotide sequence ID" value="NZ_FOOA01000005.1"/>
</dbReference>
<evidence type="ECO:0000256" key="1">
    <source>
        <dbReference type="SAM" id="MobiDB-lite"/>
    </source>
</evidence>
<dbReference type="Pfam" id="PF19291">
    <property type="entry name" value="TREH_N"/>
    <property type="match status" value="1"/>
</dbReference>
<dbReference type="InterPro" id="IPR045582">
    <property type="entry name" value="Trehalase-like_N"/>
</dbReference>
<dbReference type="Pfam" id="PF00723">
    <property type="entry name" value="Glyco_hydro_15"/>
    <property type="match status" value="1"/>
</dbReference>
<protein>
    <submittedName>
        <fullName evidence="4">GH15 family glucan-1,4-alpha-glucosidase</fullName>
    </submittedName>
</protein>
<dbReference type="Gene3D" id="1.50.10.10">
    <property type="match status" value="1"/>
</dbReference>
<reference evidence="4 5" key="1">
    <citation type="submission" date="2020-08" db="EMBL/GenBank/DDBJ databases">
        <title>Genomic Encyclopedia of Type Strains, Phase IV (KMG-IV): sequencing the most valuable type-strain genomes for metagenomic binning, comparative biology and taxonomic classification.</title>
        <authorList>
            <person name="Goeker M."/>
        </authorList>
    </citation>
    <scope>NUCLEOTIDE SEQUENCE [LARGE SCALE GENOMIC DNA]</scope>
    <source>
        <strain evidence="4 5">DSM 25024</strain>
    </source>
</reference>
<keyword evidence="5" id="KW-1185">Reference proteome</keyword>
<accession>A0A7W6FVA8</accession>
<comment type="caution">
    <text evidence="4">The sequence shown here is derived from an EMBL/GenBank/DDBJ whole genome shotgun (WGS) entry which is preliminary data.</text>
</comment>
<dbReference type="SUPFAM" id="SSF48208">
    <property type="entry name" value="Six-hairpin glycosidases"/>
    <property type="match status" value="1"/>
</dbReference>
<dbReference type="EMBL" id="JACIDO010000005">
    <property type="protein sequence ID" value="MBB3936630.1"/>
    <property type="molecule type" value="Genomic_DNA"/>
</dbReference>
<proteinExistence type="predicted"/>
<dbReference type="GO" id="GO:0005975">
    <property type="term" value="P:carbohydrate metabolic process"/>
    <property type="evidence" value="ECO:0007669"/>
    <property type="project" value="InterPro"/>
</dbReference>
<dbReference type="InterPro" id="IPR011613">
    <property type="entry name" value="GH15-like"/>
</dbReference>
<feature type="domain" description="Trehalase-like N-terminal" evidence="3">
    <location>
        <begin position="22"/>
        <end position="96"/>
    </location>
</feature>
<sequence length="606" mass="66558">MLNRVKPAEDPGVVRPGRPGPLPLENYSALGDGRSVALVGTDGSIDWWCVPNMNSAPMLDRVLDEKSGGFFSLTPVGDFTSHRAYRPDSNVLETVFETPHGRARLVEALNSGSGGRLPWCELARRIEGLEGEVTFEMRLVFGTQADTICPFLYTNANATTFHAGSVIGLLRVSDGVQIEEEGDSEIRGHVTVGAGAREIVAIVAGEDEPLVVEDPERISARIDVTDNEWRQWANGVRFEGSYRAEVMRSALALKLLLYSPTGAIAAAATTSLPEGIGGEKNYDYRYAWVRDASYTIKAFLRIGAMAEAKGAFTWLIKRLAEHGALVCYTLEGERLPAEETVIDLPGYRGSRPVRRGNQAAGQHQHGIYGDIFETAARFVAGGHVLDPRSAAVLAGVADRCAETWRQPDSGIWELSERRHYTMSKISAWQALARAVELADGGHIPSTCRERWARSRDRIAEWVDANCWSERDQAYVMVPGESGLDASLALAVRFGFDGRERLEKTLRALDKRLRKGLFHYRYHGVEDHEGCFLACTFWIIEGLALLGHRDEARLRFDEVLSALGDRGAGILAEMVYPETLAYLGNMPQGLSHLALIQTAATLDGCAL</sequence>
<name>A0A7W6FVA8_9HYPH</name>
<dbReference type="InterPro" id="IPR008928">
    <property type="entry name" value="6-hairpin_glycosidase_sf"/>
</dbReference>
<dbReference type="OrthoDB" id="3902805at2"/>
<organism evidence="4 5">
    <name type="scientific">Aureimonas phyllosphaerae</name>
    <dbReference type="NCBI Taxonomy" id="1166078"/>
    <lineage>
        <taxon>Bacteria</taxon>
        <taxon>Pseudomonadati</taxon>
        <taxon>Pseudomonadota</taxon>
        <taxon>Alphaproteobacteria</taxon>
        <taxon>Hyphomicrobiales</taxon>
        <taxon>Aurantimonadaceae</taxon>
        <taxon>Aureimonas</taxon>
    </lineage>
</organism>
<dbReference type="InterPro" id="IPR012341">
    <property type="entry name" value="6hp_glycosidase-like_sf"/>
</dbReference>
<evidence type="ECO:0000313" key="5">
    <source>
        <dbReference type="Proteomes" id="UP000531216"/>
    </source>
</evidence>
<evidence type="ECO:0000259" key="3">
    <source>
        <dbReference type="Pfam" id="PF19291"/>
    </source>
</evidence>
<dbReference type="PANTHER" id="PTHR31616">
    <property type="entry name" value="TREHALASE"/>
    <property type="match status" value="1"/>
</dbReference>
<evidence type="ECO:0000259" key="2">
    <source>
        <dbReference type="Pfam" id="PF00723"/>
    </source>
</evidence>
<dbReference type="Proteomes" id="UP000531216">
    <property type="component" value="Unassembled WGS sequence"/>
</dbReference>
<dbReference type="AlphaFoldDB" id="A0A7W6FVA8"/>
<dbReference type="GO" id="GO:0004553">
    <property type="term" value="F:hydrolase activity, hydrolyzing O-glycosyl compounds"/>
    <property type="evidence" value="ECO:0007669"/>
    <property type="project" value="TreeGrafter"/>
</dbReference>